<dbReference type="AlphaFoldDB" id="X1ERY7"/>
<dbReference type="PANTHER" id="PTHR33678">
    <property type="entry name" value="BLL1576 PROTEIN"/>
    <property type="match status" value="1"/>
</dbReference>
<protein>
    <recommendedName>
        <fullName evidence="1">Transposase IS66 central domain-containing protein</fullName>
    </recommendedName>
</protein>
<name>X1ERY7_9ZZZZ</name>
<dbReference type="PANTHER" id="PTHR33678:SF1">
    <property type="entry name" value="BLL1576 PROTEIN"/>
    <property type="match status" value="1"/>
</dbReference>
<dbReference type="InterPro" id="IPR004291">
    <property type="entry name" value="Transposase_IS66_central"/>
</dbReference>
<accession>X1ERY7</accession>
<feature type="non-terminal residue" evidence="2">
    <location>
        <position position="159"/>
    </location>
</feature>
<sequence>MAVQHYIYGNTLGQIEKQTGVGYSSLVDAMHQLSKRLKDVPNALIEAYRDSPVKHADETGWRTDGNNGYAWLFCTPEISIFRVRKTRSASVPTEVFGENPVPGVLVVDRYNGYNKMPCLIQYCYAHLLRTVKDLEKDFPENAEIKSFVEALAPQLTNAI</sequence>
<evidence type="ECO:0000313" key="2">
    <source>
        <dbReference type="EMBL" id="GAH11403.1"/>
    </source>
</evidence>
<dbReference type="InterPro" id="IPR052344">
    <property type="entry name" value="Transposase-related"/>
</dbReference>
<reference evidence="2" key="1">
    <citation type="journal article" date="2014" name="Front. Microbiol.">
        <title>High frequency of phylogenetically diverse reductive dehalogenase-homologous genes in deep subseafloor sedimentary metagenomes.</title>
        <authorList>
            <person name="Kawai M."/>
            <person name="Futagami T."/>
            <person name="Toyoda A."/>
            <person name="Takaki Y."/>
            <person name="Nishi S."/>
            <person name="Hori S."/>
            <person name="Arai W."/>
            <person name="Tsubouchi T."/>
            <person name="Morono Y."/>
            <person name="Uchiyama I."/>
            <person name="Ito T."/>
            <person name="Fujiyama A."/>
            <person name="Inagaki F."/>
            <person name="Takami H."/>
        </authorList>
    </citation>
    <scope>NUCLEOTIDE SEQUENCE</scope>
    <source>
        <strain evidence="2">Expedition CK06-06</strain>
    </source>
</reference>
<gene>
    <name evidence="2" type="ORF">S01H4_59810</name>
</gene>
<dbReference type="Pfam" id="PF03050">
    <property type="entry name" value="DDE_Tnp_IS66"/>
    <property type="match status" value="1"/>
</dbReference>
<organism evidence="2">
    <name type="scientific">marine sediment metagenome</name>
    <dbReference type="NCBI Taxonomy" id="412755"/>
    <lineage>
        <taxon>unclassified sequences</taxon>
        <taxon>metagenomes</taxon>
        <taxon>ecological metagenomes</taxon>
    </lineage>
</organism>
<proteinExistence type="predicted"/>
<evidence type="ECO:0000259" key="1">
    <source>
        <dbReference type="Pfam" id="PF03050"/>
    </source>
</evidence>
<dbReference type="EMBL" id="BART01035142">
    <property type="protein sequence ID" value="GAH11403.1"/>
    <property type="molecule type" value="Genomic_DNA"/>
</dbReference>
<comment type="caution">
    <text evidence="2">The sequence shown here is derived from an EMBL/GenBank/DDBJ whole genome shotgun (WGS) entry which is preliminary data.</text>
</comment>
<feature type="domain" description="Transposase IS66 central" evidence="1">
    <location>
        <begin position="23"/>
        <end position="139"/>
    </location>
</feature>